<comment type="caution">
    <text evidence="2">The sequence shown here is derived from an EMBL/GenBank/DDBJ whole genome shotgun (WGS) entry which is preliminary data.</text>
</comment>
<dbReference type="AlphaFoldDB" id="A0A498HMX5"/>
<organism evidence="2 3">
    <name type="scientific">Malus domestica</name>
    <name type="common">Apple</name>
    <name type="synonym">Pyrus malus</name>
    <dbReference type="NCBI Taxonomy" id="3750"/>
    <lineage>
        <taxon>Eukaryota</taxon>
        <taxon>Viridiplantae</taxon>
        <taxon>Streptophyta</taxon>
        <taxon>Embryophyta</taxon>
        <taxon>Tracheophyta</taxon>
        <taxon>Spermatophyta</taxon>
        <taxon>Magnoliopsida</taxon>
        <taxon>eudicotyledons</taxon>
        <taxon>Gunneridae</taxon>
        <taxon>Pentapetalae</taxon>
        <taxon>rosids</taxon>
        <taxon>fabids</taxon>
        <taxon>Rosales</taxon>
        <taxon>Rosaceae</taxon>
        <taxon>Amygdaloideae</taxon>
        <taxon>Maleae</taxon>
        <taxon>Malus</taxon>
    </lineage>
</organism>
<reference evidence="2 3" key="1">
    <citation type="submission" date="2018-10" db="EMBL/GenBank/DDBJ databases">
        <title>A high-quality apple genome assembly.</title>
        <authorList>
            <person name="Hu J."/>
        </authorList>
    </citation>
    <scope>NUCLEOTIDE SEQUENCE [LARGE SCALE GENOMIC DNA]</scope>
    <source>
        <strain evidence="3">cv. HFTH1</strain>
        <tissue evidence="2">Young leaf</tissue>
    </source>
</reference>
<keyword evidence="3" id="KW-1185">Reference proteome</keyword>
<keyword evidence="1" id="KW-0472">Membrane</keyword>
<dbReference type="Proteomes" id="UP000290289">
    <property type="component" value="Chromosome 16"/>
</dbReference>
<sequence>MVAELLDNGFVVLNDDFILLNEKWFVALFILVKIRWFVVICCFVYSCQEMVTVIWLFAYIYPELFSIELHHSGEISYNLYVGGNVTYI</sequence>
<name>A0A498HMX5_MALDO</name>
<evidence type="ECO:0000313" key="2">
    <source>
        <dbReference type="EMBL" id="RXH72080.1"/>
    </source>
</evidence>
<keyword evidence="1" id="KW-1133">Transmembrane helix</keyword>
<evidence type="ECO:0000313" key="3">
    <source>
        <dbReference type="Proteomes" id="UP000290289"/>
    </source>
</evidence>
<gene>
    <name evidence="2" type="ORF">DVH24_025581</name>
</gene>
<dbReference type="EMBL" id="RDQH01000342">
    <property type="protein sequence ID" value="RXH72080.1"/>
    <property type="molecule type" value="Genomic_DNA"/>
</dbReference>
<protein>
    <submittedName>
        <fullName evidence="2">Uncharacterized protein</fullName>
    </submittedName>
</protein>
<proteinExistence type="predicted"/>
<feature type="transmembrane region" description="Helical" evidence="1">
    <location>
        <begin position="24"/>
        <end position="45"/>
    </location>
</feature>
<accession>A0A498HMX5</accession>
<evidence type="ECO:0000256" key="1">
    <source>
        <dbReference type="SAM" id="Phobius"/>
    </source>
</evidence>
<keyword evidence="1" id="KW-0812">Transmembrane</keyword>